<keyword evidence="2 4" id="KW-0808">Transferase</keyword>
<dbReference type="InterPro" id="IPR003996">
    <property type="entry name" value="RTX_toxin-activating_protC_bac"/>
</dbReference>
<comment type="subcellular location">
    <subcellularLocation>
        <location evidence="2">Cytoplasm</location>
    </subcellularLocation>
</comment>
<evidence type="ECO:0000256" key="2">
    <source>
        <dbReference type="RuleBase" id="RU368102"/>
    </source>
</evidence>
<proteinExistence type="inferred from homology"/>
<dbReference type="GO" id="GO:0031640">
    <property type="term" value="P:killing of cells of another organism"/>
    <property type="evidence" value="ECO:0007669"/>
    <property type="project" value="UniProtKB-KW"/>
</dbReference>
<sequence length="183" mass="20372">MSDNESENQDEKTAKKSRSSTTATGVNDGGQTPPGREGQPNEKAALEAARQNAVRMTAVGHAVWLMSRSPIHKHMMMTDLEWLVLPPILLGQFRLWQKSGMPIGFASWAYLGEEPAERIVSKGIRRLMPTDWKSGNDLWLIDFLAPMGGQEEMIKELKEKVFKGRPVKSLQPNSGGGVSVREW</sequence>
<dbReference type="EMBL" id="WUMV01000007">
    <property type="protein sequence ID" value="MXN66505.1"/>
    <property type="molecule type" value="Genomic_DNA"/>
</dbReference>
<comment type="function">
    <text evidence="2">Involved in fatty acylation of protoxin at internal lysine residues, thereby converting it to the active toxin.</text>
</comment>
<organism evidence="4 5">
    <name type="scientific">Stappia sediminis</name>
    <dbReference type="NCBI Taxonomy" id="2692190"/>
    <lineage>
        <taxon>Bacteria</taxon>
        <taxon>Pseudomonadati</taxon>
        <taxon>Pseudomonadota</taxon>
        <taxon>Alphaproteobacteria</taxon>
        <taxon>Hyphomicrobiales</taxon>
        <taxon>Stappiaceae</taxon>
        <taxon>Stappia</taxon>
    </lineage>
</organism>
<dbReference type="EC" id="2.3.1.-" evidence="2"/>
<dbReference type="AlphaFoldDB" id="A0A7X3LWT4"/>
<reference evidence="4 5" key="1">
    <citation type="submission" date="2019-12" db="EMBL/GenBank/DDBJ databases">
        <authorList>
            <person name="Li M."/>
        </authorList>
    </citation>
    <scope>NUCLEOTIDE SEQUENCE [LARGE SCALE GENOMIC DNA]</scope>
    <source>
        <strain evidence="4 5">GBMRC 2046</strain>
    </source>
</reference>
<gene>
    <name evidence="4" type="ORF">GR183_16440</name>
</gene>
<accession>A0A7X3LWT4</accession>
<dbReference type="Pfam" id="PF02794">
    <property type="entry name" value="HlyC"/>
    <property type="match status" value="1"/>
</dbReference>
<dbReference type="RefSeq" id="WP_160776717.1">
    <property type="nucleotide sequence ID" value="NZ_WUMV01000007.1"/>
</dbReference>
<comment type="caution">
    <text evidence="4">The sequence shown here is derived from an EMBL/GenBank/DDBJ whole genome shotgun (WGS) entry which is preliminary data.</text>
</comment>
<dbReference type="GO" id="GO:0005737">
    <property type="term" value="C:cytoplasm"/>
    <property type="evidence" value="ECO:0007669"/>
    <property type="project" value="UniProtKB-SubCell"/>
</dbReference>
<keyword evidence="2" id="KW-0963">Cytoplasm</keyword>
<feature type="region of interest" description="Disordered" evidence="3">
    <location>
        <begin position="1"/>
        <end position="48"/>
    </location>
</feature>
<comment type="similarity">
    <text evidence="1 2">Belongs to the RTX toxin acyltransferase family.</text>
</comment>
<name>A0A7X3LWT4_9HYPH</name>
<evidence type="ECO:0000256" key="3">
    <source>
        <dbReference type="SAM" id="MobiDB-lite"/>
    </source>
</evidence>
<evidence type="ECO:0000313" key="4">
    <source>
        <dbReference type="EMBL" id="MXN66505.1"/>
    </source>
</evidence>
<protein>
    <recommendedName>
        <fullName evidence="2">RTX toxin-activating lysine-acyltransferase</fullName>
        <ecNumber evidence="2">2.3.1.-</ecNumber>
    </recommendedName>
</protein>
<keyword evidence="2" id="KW-0204">Cytolysis</keyword>
<evidence type="ECO:0000256" key="1">
    <source>
        <dbReference type="ARBA" id="ARBA00005686"/>
    </source>
</evidence>
<dbReference type="Proteomes" id="UP000433101">
    <property type="component" value="Unassembled WGS sequence"/>
</dbReference>
<keyword evidence="5" id="KW-1185">Reference proteome</keyword>
<evidence type="ECO:0000313" key="5">
    <source>
        <dbReference type="Proteomes" id="UP000433101"/>
    </source>
</evidence>
<keyword evidence="2 4" id="KW-0012">Acyltransferase</keyword>
<dbReference type="GO" id="GO:0009404">
    <property type="term" value="P:toxin metabolic process"/>
    <property type="evidence" value="ECO:0007669"/>
    <property type="project" value="UniProtKB-UniRule"/>
</dbReference>
<dbReference type="GO" id="GO:0016746">
    <property type="term" value="F:acyltransferase activity"/>
    <property type="evidence" value="ECO:0007669"/>
    <property type="project" value="UniProtKB-UniRule"/>
</dbReference>